<keyword evidence="3" id="KW-1185">Reference proteome</keyword>
<comment type="caution">
    <text evidence="2">The sequence shown here is derived from an EMBL/GenBank/DDBJ whole genome shotgun (WGS) entry which is preliminary data.</text>
</comment>
<gene>
    <name evidence="2" type="ORF">KSP39_PZI023900</name>
</gene>
<proteinExistence type="predicted"/>
<dbReference type="PROSITE" id="PS51257">
    <property type="entry name" value="PROKAR_LIPOPROTEIN"/>
    <property type="match status" value="1"/>
</dbReference>
<feature type="region of interest" description="Disordered" evidence="1">
    <location>
        <begin position="75"/>
        <end position="106"/>
    </location>
</feature>
<accession>A0AAP0ATZ1</accession>
<name>A0AAP0ATZ1_9ASPA</name>
<dbReference type="Proteomes" id="UP001418222">
    <property type="component" value="Unassembled WGS sequence"/>
</dbReference>
<organism evidence="2 3">
    <name type="scientific">Platanthera zijinensis</name>
    <dbReference type="NCBI Taxonomy" id="2320716"/>
    <lineage>
        <taxon>Eukaryota</taxon>
        <taxon>Viridiplantae</taxon>
        <taxon>Streptophyta</taxon>
        <taxon>Embryophyta</taxon>
        <taxon>Tracheophyta</taxon>
        <taxon>Spermatophyta</taxon>
        <taxon>Magnoliopsida</taxon>
        <taxon>Liliopsida</taxon>
        <taxon>Asparagales</taxon>
        <taxon>Orchidaceae</taxon>
        <taxon>Orchidoideae</taxon>
        <taxon>Orchideae</taxon>
        <taxon>Orchidinae</taxon>
        <taxon>Platanthera</taxon>
    </lineage>
</organism>
<dbReference type="AlphaFoldDB" id="A0AAP0ATZ1"/>
<evidence type="ECO:0000313" key="2">
    <source>
        <dbReference type="EMBL" id="KAK8914428.1"/>
    </source>
</evidence>
<evidence type="ECO:0000256" key="1">
    <source>
        <dbReference type="SAM" id="MobiDB-lite"/>
    </source>
</evidence>
<evidence type="ECO:0000313" key="3">
    <source>
        <dbReference type="Proteomes" id="UP001418222"/>
    </source>
</evidence>
<reference evidence="2 3" key="1">
    <citation type="journal article" date="2022" name="Nat. Plants">
        <title>Genomes of leafy and leafless Platanthera orchids illuminate the evolution of mycoheterotrophy.</title>
        <authorList>
            <person name="Li M.H."/>
            <person name="Liu K.W."/>
            <person name="Li Z."/>
            <person name="Lu H.C."/>
            <person name="Ye Q.L."/>
            <person name="Zhang D."/>
            <person name="Wang J.Y."/>
            <person name="Li Y.F."/>
            <person name="Zhong Z.M."/>
            <person name="Liu X."/>
            <person name="Yu X."/>
            <person name="Liu D.K."/>
            <person name="Tu X.D."/>
            <person name="Liu B."/>
            <person name="Hao Y."/>
            <person name="Liao X.Y."/>
            <person name="Jiang Y.T."/>
            <person name="Sun W.H."/>
            <person name="Chen J."/>
            <person name="Chen Y.Q."/>
            <person name="Ai Y."/>
            <person name="Zhai J.W."/>
            <person name="Wu S.S."/>
            <person name="Zhou Z."/>
            <person name="Hsiao Y.Y."/>
            <person name="Wu W.L."/>
            <person name="Chen Y.Y."/>
            <person name="Lin Y.F."/>
            <person name="Hsu J.L."/>
            <person name="Li C.Y."/>
            <person name="Wang Z.W."/>
            <person name="Zhao X."/>
            <person name="Zhong W.Y."/>
            <person name="Ma X.K."/>
            <person name="Ma L."/>
            <person name="Huang J."/>
            <person name="Chen G.Z."/>
            <person name="Huang M.Z."/>
            <person name="Huang L."/>
            <person name="Peng D.H."/>
            <person name="Luo Y.B."/>
            <person name="Zou S.Q."/>
            <person name="Chen S.P."/>
            <person name="Lan S."/>
            <person name="Tsai W.C."/>
            <person name="Van de Peer Y."/>
            <person name="Liu Z.J."/>
        </authorList>
    </citation>
    <scope>NUCLEOTIDE SEQUENCE [LARGE SCALE GENOMIC DNA]</scope>
    <source>
        <strain evidence="2">Lor287</strain>
    </source>
</reference>
<dbReference type="EMBL" id="JBBWWQ010000021">
    <property type="protein sequence ID" value="KAK8914428.1"/>
    <property type="molecule type" value="Genomic_DNA"/>
</dbReference>
<protein>
    <submittedName>
        <fullName evidence="2">Uncharacterized protein</fullName>
    </submittedName>
</protein>
<sequence length="106" mass="12111">MRFLKSVVYSYTPATVFSCVQPPPKPYRTKEHRLRVASSSWIHAHLFFPEPGAFLFLTQSSVIRGIHPLPFPWMASHDKRDKNPSAHNGRGKADNQPFPKYASQFA</sequence>